<dbReference type="PANTHER" id="PTHR24349">
    <property type="entry name" value="SERINE/THREONINE-PROTEIN KINASE"/>
    <property type="match status" value="1"/>
</dbReference>
<feature type="region of interest" description="Disordered" evidence="8">
    <location>
        <begin position="180"/>
        <end position="204"/>
    </location>
</feature>
<feature type="binding site" evidence="7">
    <location>
        <position position="462"/>
    </location>
    <ligand>
        <name>ATP</name>
        <dbReference type="ChEBI" id="CHEBI:30616"/>
    </ligand>
</feature>
<evidence type="ECO:0000259" key="9">
    <source>
        <dbReference type="PROSITE" id="PS50011"/>
    </source>
</evidence>
<dbReference type="InterPro" id="IPR015943">
    <property type="entry name" value="WD40/YVTN_repeat-like_dom_sf"/>
</dbReference>
<dbReference type="InterPro" id="IPR036322">
    <property type="entry name" value="WD40_repeat_dom_sf"/>
</dbReference>
<dbReference type="GO" id="GO:0005524">
    <property type="term" value="F:ATP binding"/>
    <property type="evidence" value="ECO:0007669"/>
    <property type="project" value="UniProtKB-UniRule"/>
</dbReference>
<feature type="compositionally biased region" description="Acidic residues" evidence="8">
    <location>
        <begin position="186"/>
        <end position="199"/>
    </location>
</feature>
<accession>A0ABD1Z736</accession>
<sequence length="1232" mass="135764">MVRSVMCCLEFIRWILFGEESEPVSNLDIDDVISEAEVSSRVLTSEQCNYGENAPTSVSGFEQCNLEEDDATSVLRFDECSLGEDAATSVSRFEECSLGVHATALGEGHSEIDSEMEDGEEPKEDDRPTSVSGFEQCNLEEDAATSVLRFDECSLGEDAATSVSRFEECSLGVHAKALGEGHSDIDSEMEDGEEPEEDDRPTSVSGFEQCNLEEDAATSVLRFDECSLGEDTATSVSRFEECSLVVHATALGEVHSDIDSEMEDGEEPEEDDRPATSVSRFEECSLGVLSTALGEVHSDVDSEMEDGEEPEEDDRAALGEVHSDVDSEMEDGEESEEDDQEALGEGHSDIDFEMEDGEEPEEDDRAALGEVHSDIDSEMEDGEKLEEDDREESDFVPKTRNFLEDLKRRVAVKQSIPNVFGYSGNFSSKYQIGEEIGSGGFGTVHIAKGKEGEMKDVYVAVKVISKAEIGASIDDIEGVKREVEILTLLSRFNTFLQFHGAYEDNVNIYIVMELCEGGELLDRFEIRGGCSEDDAKMIIRQVLKIVTVCHMQGIVHCDIKPENLMFMSEDHDSPIRLIDFGLAEFIPPDGLLSNPVGTVGFIAPEVLRGEYGTGADIWCIGVITYFLLSGNWPFGSDGDLETYKAALCKYMNGDAITWPLVSFEAKDFLQQLLNTDMKNRLSASQALAHPWIQTNHTRRSQHSAPVLNRTVPQTRQALSVILEEETEDDISMQDVITDEAEQGAFQVEVFQPQLEKSFEVKALEQRLKEEVNHYKDHLADVVKKLQECTEQSVARNLEYKALIESYIAFEKNVEHEREETAALMTRQADKIAELQKKVAELQVPRGNGMSFLHQHDKSHLSASGATFTRLFEGQIPTSCDEVGYPCTISSAASGIGPGSIVAISSDGRHLFTGGHTDNSVKVVKTKNAESADARKRRLVEVSEHVPGVGSKRRRIEVSERVLRGGDAHGGVDCTRKHMEGPHGQHVLRDHDDKLICCAVNVDLDLLVTSSLSKGVLVHSIATGRLLQKLPTARADALTVSSEGNIILWDQVERILHIFTMNGAVVATRVFQLTYGSITSVVFSSDGLHIVMATSQAVTVSPDRIWQGPQNQLVFDADQTGAASPSCSCVTGQELNGGFENGQHQLQDTRHDSAPTIIILKTSTLEVVQRLCLQSGQDLTTVANSNLCEASSVHREECEEDDNAQVKRMDIERLVHWREEEDADEVTSEYDSS</sequence>
<dbReference type="FunFam" id="1.10.510.10:FF:000571">
    <property type="entry name" value="Maternal embryonic leucine zipper kinase"/>
    <property type="match status" value="1"/>
</dbReference>
<evidence type="ECO:0000256" key="7">
    <source>
        <dbReference type="PROSITE-ProRule" id="PRU10141"/>
    </source>
</evidence>
<evidence type="ECO:0000256" key="6">
    <source>
        <dbReference type="ARBA" id="ARBA00058225"/>
    </source>
</evidence>
<dbReference type="EMBL" id="JBHFFA010000002">
    <property type="protein sequence ID" value="KAL2643325.1"/>
    <property type="molecule type" value="Genomic_DNA"/>
</dbReference>
<evidence type="ECO:0000313" key="11">
    <source>
        <dbReference type="Proteomes" id="UP001605036"/>
    </source>
</evidence>
<feature type="compositionally biased region" description="Acidic residues" evidence="8">
    <location>
        <begin position="326"/>
        <end position="342"/>
    </location>
</feature>
<feature type="region of interest" description="Disordered" evidence="8">
    <location>
        <begin position="251"/>
        <end position="347"/>
    </location>
</feature>
<dbReference type="InterPro" id="IPR008271">
    <property type="entry name" value="Ser/Thr_kinase_AS"/>
</dbReference>
<evidence type="ECO:0000256" key="5">
    <source>
        <dbReference type="ARBA" id="ARBA00022840"/>
    </source>
</evidence>
<keyword evidence="4" id="KW-0418">Kinase</keyword>
<feature type="compositionally biased region" description="Acidic residues" evidence="8">
    <location>
        <begin position="376"/>
        <end position="392"/>
    </location>
</feature>
<comment type="function">
    <text evidence="6">CIPK serine-threonine protein kinases interact with CBL proteins. Binding of a CBL protein to the regulatory NAF domain of CIPK protein lead to the activation of the kinase in a calcium-dependent manner.</text>
</comment>
<dbReference type="SUPFAM" id="SSF56112">
    <property type="entry name" value="Protein kinase-like (PK-like)"/>
    <property type="match status" value="1"/>
</dbReference>
<keyword evidence="2" id="KW-0808">Transferase</keyword>
<dbReference type="Gene3D" id="1.10.510.10">
    <property type="entry name" value="Transferase(Phosphotransferase) domain 1"/>
    <property type="match status" value="1"/>
</dbReference>
<dbReference type="InterPro" id="IPR017441">
    <property type="entry name" value="Protein_kinase_ATP_BS"/>
</dbReference>
<name>A0ABD1Z736_9MARC</name>
<feature type="region of interest" description="Disordered" evidence="8">
    <location>
        <begin position="105"/>
        <end position="131"/>
    </location>
</feature>
<evidence type="ECO:0000256" key="3">
    <source>
        <dbReference type="ARBA" id="ARBA00022741"/>
    </source>
</evidence>
<dbReference type="PROSITE" id="PS00108">
    <property type="entry name" value="PROTEIN_KINASE_ST"/>
    <property type="match status" value="1"/>
</dbReference>
<protein>
    <recommendedName>
        <fullName evidence="9">Protein kinase domain-containing protein</fullName>
    </recommendedName>
</protein>
<dbReference type="InterPro" id="IPR011009">
    <property type="entry name" value="Kinase-like_dom_sf"/>
</dbReference>
<feature type="compositionally biased region" description="Acidic residues" evidence="8">
    <location>
        <begin position="259"/>
        <end position="272"/>
    </location>
</feature>
<dbReference type="GO" id="GO:0004674">
    <property type="term" value="F:protein serine/threonine kinase activity"/>
    <property type="evidence" value="ECO:0007669"/>
    <property type="project" value="UniProtKB-KW"/>
</dbReference>
<organism evidence="10 11">
    <name type="scientific">Riccia fluitans</name>
    <dbReference type="NCBI Taxonomy" id="41844"/>
    <lineage>
        <taxon>Eukaryota</taxon>
        <taxon>Viridiplantae</taxon>
        <taxon>Streptophyta</taxon>
        <taxon>Embryophyta</taxon>
        <taxon>Marchantiophyta</taxon>
        <taxon>Marchantiopsida</taxon>
        <taxon>Marchantiidae</taxon>
        <taxon>Marchantiales</taxon>
        <taxon>Ricciaceae</taxon>
        <taxon>Riccia</taxon>
    </lineage>
</organism>
<dbReference type="Proteomes" id="UP001605036">
    <property type="component" value="Unassembled WGS sequence"/>
</dbReference>
<comment type="caution">
    <text evidence="10">The sequence shown here is derived from an EMBL/GenBank/DDBJ whole genome shotgun (WGS) entry which is preliminary data.</text>
</comment>
<feature type="compositionally biased region" description="Acidic residues" evidence="8">
    <location>
        <begin position="301"/>
        <end position="314"/>
    </location>
</feature>
<evidence type="ECO:0000313" key="10">
    <source>
        <dbReference type="EMBL" id="KAL2643325.1"/>
    </source>
</evidence>
<evidence type="ECO:0000256" key="1">
    <source>
        <dbReference type="ARBA" id="ARBA00022527"/>
    </source>
</evidence>
<proteinExistence type="predicted"/>
<evidence type="ECO:0000256" key="2">
    <source>
        <dbReference type="ARBA" id="ARBA00022679"/>
    </source>
</evidence>
<reference evidence="10 11" key="1">
    <citation type="submission" date="2024-09" db="EMBL/GenBank/DDBJ databases">
        <title>Chromosome-scale assembly of Riccia fluitans.</title>
        <authorList>
            <person name="Paukszto L."/>
            <person name="Sawicki J."/>
            <person name="Karawczyk K."/>
            <person name="Piernik-Szablinska J."/>
            <person name="Szczecinska M."/>
            <person name="Mazdziarz M."/>
        </authorList>
    </citation>
    <scope>NUCLEOTIDE SEQUENCE [LARGE SCALE GENOMIC DNA]</scope>
    <source>
        <strain evidence="10">Rf_01</strain>
        <tissue evidence="10">Aerial parts of the thallus</tissue>
    </source>
</reference>
<feature type="region of interest" description="Disordered" evidence="8">
    <location>
        <begin position="370"/>
        <end position="393"/>
    </location>
</feature>
<dbReference type="PROSITE" id="PS00107">
    <property type="entry name" value="PROTEIN_KINASE_ATP"/>
    <property type="match status" value="1"/>
</dbReference>
<feature type="compositionally biased region" description="Basic and acidic residues" evidence="8">
    <location>
        <begin position="315"/>
        <end position="325"/>
    </location>
</feature>
<feature type="compositionally biased region" description="Acidic residues" evidence="8">
    <location>
        <begin position="113"/>
        <end position="123"/>
    </location>
</feature>
<dbReference type="CDD" id="cd05117">
    <property type="entry name" value="STKc_CAMK"/>
    <property type="match status" value="1"/>
</dbReference>
<dbReference type="SUPFAM" id="SSF50978">
    <property type="entry name" value="WD40 repeat-like"/>
    <property type="match status" value="1"/>
</dbReference>
<dbReference type="Gene3D" id="2.130.10.10">
    <property type="entry name" value="YVTN repeat-like/Quinoprotein amine dehydrogenase"/>
    <property type="match status" value="1"/>
</dbReference>
<gene>
    <name evidence="10" type="ORF">R1flu_010912</name>
</gene>
<keyword evidence="1" id="KW-0723">Serine/threonine-protein kinase</keyword>
<keyword evidence="11" id="KW-1185">Reference proteome</keyword>
<evidence type="ECO:0000256" key="8">
    <source>
        <dbReference type="SAM" id="MobiDB-lite"/>
    </source>
</evidence>
<dbReference type="SMART" id="SM00220">
    <property type="entry name" value="S_TKc"/>
    <property type="match status" value="1"/>
</dbReference>
<dbReference type="InterPro" id="IPR050205">
    <property type="entry name" value="CDPK_Ser/Thr_kinases"/>
</dbReference>
<evidence type="ECO:0000256" key="4">
    <source>
        <dbReference type="ARBA" id="ARBA00022777"/>
    </source>
</evidence>
<keyword evidence="5 7" id="KW-0067">ATP-binding</keyword>
<dbReference type="InterPro" id="IPR000719">
    <property type="entry name" value="Prot_kinase_dom"/>
</dbReference>
<keyword evidence="3 7" id="KW-0547">Nucleotide-binding</keyword>
<dbReference type="AlphaFoldDB" id="A0ABD1Z736"/>
<dbReference type="Pfam" id="PF00069">
    <property type="entry name" value="Pkinase"/>
    <property type="match status" value="1"/>
</dbReference>
<feature type="domain" description="Protein kinase" evidence="9">
    <location>
        <begin position="430"/>
        <end position="692"/>
    </location>
</feature>
<dbReference type="PROSITE" id="PS50011">
    <property type="entry name" value="PROTEIN_KINASE_DOM"/>
    <property type="match status" value="1"/>
</dbReference>